<organism evidence="2 3">
    <name type="scientific">Racocetra fulgida</name>
    <dbReference type="NCBI Taxonomy" id="60492"/>
    <lineage>
        <taxon>Eukaryota</taxon>
        <taxon>Fungi</taxon>
        <taxon>Fungi incertae sedis</taxon>
        <taxon>Mucoromycota</taxon>
        <taxon>Glomeromycotina</taxon>
        <taxon>Glomeromycetes</taxon>
        <taxon>Diversisporales</taxon>
        <taxon>Gigasporaceae</taxon>
        <taxon>Racocetra</taxon>
    </lineage>
</organism>
<evidence type="ECO:0000313" key="3">
    <source>
        <dbReference type="Proteomes" id="UP000789396"/>
    </source>
</evidence>
<feature type="compositionally biased region" description="Polar residues" evidence="1">
    <location>
        <begin position="210"/>
        <end position="221"/>
    </location>
</feature>
<feature type="compositionally biased region" description="Polar residues" evidence="1">
    <location>
        <begin position="179"/>
        <end position="191"/>
    </location>
</feature>
<feature type="region of interest" description="Disordered" evidence="1">
    <location>
        <begin position="135"/>
        <end position="273"/>
    </location>
</feature>
<dbReference type="Proteomes" id="UP000789396">
    <property type="component" value="Unassembled WGS sequence"/>
</dbReference>
<sequence length="273" mass="30074">MSIEQVWNEYKQQRDGDFFTDNVSVVFVPTAAGARGYEDARKFLSAAYDTRVLNVKENVLHQTIGQNSIVEESETTVKFVAGEGAWLVPGVDSRYTEDNHVVFPTVNVCERQVDAVKDASNAVLNPFGRVEPAAARMNPNQISGGRRNVHTSSRVNQPGGTGGKSTIFDHEPDDHVTNRRFNSNKNQSQFSIGDDQAQPNRDPIQHSQKKINPNSNASQIQIGDDGGDVENVGISRYGKRRGQNQYEPTTGITDDGSAAPRNNIRTSSRQVLD</sequence>
<name>A0A9N9I644_9GLOM</name>
<feature type="compositionally biased region" description="Polar residues" evidence="1">
    <location>
        <begin position="263"/>
        <end position="273"/>
    </location>
</feature>
<dbReference type="EMBL" id="CAJVPZ010024986">
    <property type="protein sequence ID" value="CAG8720943.1"/>
    <property type="molecule type" value="Genomic_DNA"/>
</dbReference>
<accession>A0A9N9I644</accession>
<evidence type="ECO:0000313" key="2">
    <source>
        <dbReference type="EMBL" id="CAG8720943.1"/>
    </source>
</evidence>
<dbReference type="OrthoDB" id="5440at2759"/>
<proteinExistence type="predicted"/>
<reference evidence="2" key="1">
    <citation type="submission" date="2021-06" db="EMBL/GenBank/DDBJ databases">
        <authorList>
            <person name="Kallberg Y."/>
            <person name="Tangrot J."/>
            <person name="Rosling A."/>
        </authorList>
    </citation>
    <scope>NUCLEOTIDE SEQUENCE</scope>
    <source>
        <strain evidence="2">IN212</strain>
    </source>
</reference>
<gene>
    <name evidence="2" type="ORF">RFULGI_LOCUS11452</name>
</gene>
<feature type="compositionally biased region" description="Polar residues" evidence="1">
    <location>
        <begin position="243"/>
        <end position="252"/>
    </location>
</feature>
<comment type="caution">
    <text evidence="2">The sequence shown here is derived from an EMBL/GenBank/DDBJ whole genome shotgun (WGS) entry which is preliminary data.</text>
</comment>
<keyword evidence="3" id="KW-1185">Reference proteome</keyword>
<dbReference type="AlphaFoldDB" id="A0A9N9I644"/>
<evidence type="ECO:0000256" key="1">
    <source>
        <dbReference type="SAM" id="MobiDB-lite"/>
    </source>
</evidence>
<protein>
    <submittedName>
        <fullName evidence="2">20_t:CDS:1</fullName>
    </submittedName>
</protein>
<feature type="compositionally biased region" description="Basic and acidic residues" evidence="1">
    <location>
        <begin position="167"/>
        <end position="177"/>
    </location>
</feature>